<reference evidence="1" key="1">
    <citation type="submission" date="2022-03" db="EMBL/GenBank/DDBJ databases">
        <authorList>
            <person name="Alioto T."/>
            <person name="Alioto T."/>
            <person name="Gomez Garrido J."/>
        </authorList>
    </citation>
    <scope>NUCLEOTIDE SEQUENCE</scope>
</reference>
<organism evidence="1 2">
    <name type="scientific">Pelobates cultripes</name>
    <name type="common">Western spadefoot toad</name>
    <dbReference type="NCBI Taxonomy" id="61616"/>
    <lineage>
        <taxon>Eukaryota</taxon>
        <taxon>Metazoa</taxon>
        <taxon>Chordata</taxon>
        <taxon>Craniata</taxon>
        <taxon>Vertebrata</taxon>
        <taxon>Euteleostomi</taxon>
        <taxon>Amphibia</taxon>
        <taxon>Batrachia</taxon>
        <taxon>Anura</taxon>
        <taxon>Pelobatoidea</taxon>
        <taxon>Pelobatidae</taxon>
        <taxon>Pelobates</taxon>
    </lineage>
</organism>
<accession>A0AAD1RN18</accession>
<evidence type="ECO:0000313" key="1">
    <source>
        <dbReference type="EMBL" id="CAH2274201.1"/>
    </source>
</evidence>
<sequence>MQEDVTSREVQLRQQAHLLCPSTASCNSASLGPGGQLFESLSLRDQLVGYLWAPCVLTLSSQKASPQSPDTTQTGCGSVPLAQARQYIPLGRYRMSCTTSQATETFCYVSPDCLS</sequence>
<protein>
    <submittedName>
        <fullName evidence="1">Uncharacterized protein</fullName>
    </submittedName>
</protein>
<dbReference type="Proteomes" id="UP001295444">
    <property type="component" value="Chromosome 03"/>
</dbReference>
<dbReference type="AlphaFoldDB" id="A0AAD1RN18"/>
<name>A0AAD1RN18_PELCU</name>
<dbReference type="EMBL" id="OW240914">
    <property type="protein sequence ID" value="CAH2274201.1"/>
    <property type="molecule type" value="Genomic_DNA"/>
</dbReference>
<gene>
    <name evidence="1" type="ORF">PECUL_23A010213</name>
</gene>
<evidence type="ECO:0000313" key="2">
    <source>
        <dbReference type="Proteomes" id="UP001295444"/>
    </source>
</evidence>
<proteinExistence type="predicted"/>
<keyword evidence="2" id="KW-1185">Reference proteome</keyword>